<keyword evidence="5" id="KW-1185">Reference proteome</keyword>
<dbReference type="STRING" id="1144750.SAMN05443431_103125"/>
<reference evidence="5" key="1">
    <citation type="submission" date="2016-10" db="EMBL/GenBank/DDBJ databases">
        <authorList>
            <person name="Varghese N."/>
            <person name="Submissions S."/>
        </authorList>
    </citation>
    <scope>NUCLEOTIDE SEQUENCE [LARGE SCALE GENOMIC DNA]</scope>
    <source>
        <strain evidence="5">DSM 28881</strain>
    </source>
</reference>
<dbReference type="Proteomes" id="UP000199559">
    <property type="component" value="Unassembled WGS sequence"/>
</dbReference>
<dbReference type="Pfam" id="PF18962">
    <property type="entry name" value="Por_Secre_tail"/>
    <property type="match status" value="1"/>
</dbReference>
<feature type="signal peptide" evidence="2">
    <location>
        <begin position="1"/>
        <end position="19"/>
    </location>
</feature>
<dbReference type="AlphaFoldDB" id="A0A1I3MEH3"/>
<feature type="domain" description="Secretion system C-terminal sorting" evidence="3">
    <location>
        <begin position="542"/>
        <end position="605"/>
    </location>
</feature>
<organism evidence="4 5">
    <name type="scientific">Olleya namhaensis</name>
    <dbReference type="NCBI Taxonomy" id="1144750"/>
    <lineage>
        <taxon>Bacteria</taxon>
        <taxon>Pseudomonadati</taxon>
        <taxon>Bacteroidota</taxon>
        <taxon>Flavobacteriia</taxon>
        <taxon>Flavobacteriales</taxon>
        <taxon>Flavobacteriaceae</taxon>
    </lineage>
</organism>
<feature type="chain" id="PRO_5011612635" evidence="2">
    <location>
        <begin position="20"/>
        <end position="609"/>
    </location>
</feature>
<protein>
    <submittedName>
        <fullName evidence="4">Por secretion system C-terminal sorting domain-containing protein</fullName>
    </submittedName>
</protein>
<gene>
    <name evidence="4" type="ORF">SAMN05443431_103125</name>
</gene>
<keyword evidence="1 2" id="KW-0732">Signal</keyword>
<evidence type="ECO:0000256" key="2">
    <source>
        <dbReference type="SAM" id="SignalP"/>
    </source>
</evidence>
<evidence type="ECO:0000313" key="4">
    <source>
        <dbReference type="EMBL" id="SFI95368.1"/>
    </source>
</evidence>
<name>A0A1I3MEH3_9FLAO</name>
<evidence type="ECO:0000313" key="5">
    <source>
        <dbReference type="Proteomes" id="UP000199559"/>
    </source>
</evidence>
<dbReference type="NCBIfam" id="TIGR04183">
    <property type="entry name" value="Por_Secre_tail"/>
    <property type="match status" value="1"/>
</dbReference>
<dbReference type="EMBL" id="FORM01000003">
    <property type="protein sequence ID" value="SFI95368.1"/>
    <property type="molecule type" value="Genomic_DNA"/>
</dbReference>
<proteinExistence type="predicted"/>
<dbReference type="RefSeq" id="WP_090838594.1">
    <property type="nucleotide sequence ID" value="NZ_FORM01000003.1"/>
</dbReference>
<dbReference type="NCBIfam" id="NF033708">
    <property type="entry name" value="T9SS_Cterm_ChiA"/>
    <property type="match status" value="1"/>
</dbReference>
<sequence>MKKNLIFALLLCPIYMSFAQLTVRNDAYIFVDGTGFDDTVADVAPLFVTDNINLQEANSTIYLRNEAQIIQGIKSTGNSGLGKLSVYQQGTVHNYAYNYWASPVGNVSTNTTGNSAFIPNQNIFDVVDLTNSNLAGYATSGYNGTSAPLNIESYWLWKYNPGTSYSDWIFVGQSGTVDAGYGFTMKGTTGSTPASGQLYDFRGKPNEGEIGAEVTLGQETLIGNPFPSALDAKAFIHDANNVPLLDTGSLYYWEQDQSVSSHVLVDYRAGYGAYTIDASGTLGSYVPPAFNAYNGDGTLNTAGSTSTTGKRARRYIPVGQGYMVKGAATGTLLISDKHRVFYKKTGVNSEFYRTTSQRSTSNDASEYQMVYNDNGYQIIPEAFKRFRLNVDFGVAYTRQLLHNFHDSATPGMDYGLESKVNSLLSADANWKQGNDAYVTKADKFEIELIIPIILNIDAPQTLKFRLTDVQNFDNGQPIFLHDKDNDLYVDLRQQDFDVILPIGLYSNRFEITFEEANTLSSDEFVDNNFNVLQNNANAELVVLNPKNLKINSIELFDITGKLVFNKLVNNTTTRLSYSTKNLSDGVYLVKTTLSNSNTTTKKVIVANKK</sequence>
<evidence type="ECO:0000256" key="1">
    <source>
        <dbReference type="ARBA" id="ARBA00022729"/>
    </source>
</evidence>
<accession>A0A1I3MEH3</accession>
<dbReference type="InterPro" id="IPR026444">
    <property type="entry name" value="Secre_tail"/>
</dbReference>
<evidence type="ECO:0000259" key="3">
    <source>
        <dbReference type="Pfam" id="PF18962"/>
    </source>
</evidence>